<keyword evidence="7" id="KW-0804">Transcription</keyword>
<feature type="region of interest" description="Disordered" evidence="10">
    <location>
        <begin position="215"/>
        <end position="238"/>
    </location>
</feature>
<evidence type="ECO:0000256" key="3">
    <source>
        <dbReference type="ARBA" id="ARBA00022737"/>
    </source>
</evidence>
<evidence type="ECO:0000259" key="11">
    <source>
        <dbReference type="PROSITE" id="PS50119"/>
    </source>
</evidence>
<evidence type="ECO:0000256" key="7">
    <source>
        <dbReference type="ARBA" id="ARBA00023163"/>
    </source>
</evidence>
<dbReference type="PROSITE" id="PS50119">
    <property type="entry name" value="ZF_BBOX"/>
    <property type="match status" value="2"/>
</dbReference>
<dbReference type="AlphaFoldDB" id="A0A2I0ALJ1"/>
<dbReference type="STRING" id="1088818.A0A2I0ALJ1"/>
<dbReference type="GO" id="GO:0005634">
    <property type="term" value="C:nucleus"/>
    <property type="evidence" value="ECO:0007669"/>
    <property type="project" value="UniProtKB-SubCell"/>
</dbReference>
<evidence type="ECO:0000256" key="10">
    <source>
        <dbReference type="SAM" id="MobiDB-lite"/>
    </source>
</evidence>
<keyword evidence="2" id="KW-0479">Metal-binding</keyword>
<proteinExistence type="predicted"/>
<evidence type="ECO:0000256" key="8">
    <source>
        <dbReference type="ARBA" id="ARBA00023242"/>
    </source>
</evidence>
<keyword evidence="3" id="KW-0677">Repeat</keyword>
<dbReference type="SMART" id="SM00336">
    <property type="entry name" value="BBOX"/>
    <property type="match status" value="2"/>
</dbReference>
<keyword evidence="13" id="KW-1185">Reference proteome</keyword>
<evidence type="ECO:0000256" key="5">
    <source>
        <dbReference type="ARBA" id="ARBA00022833"/>
    </source>
</evidence>
<feature type="region of interest" description="Disordered" evidence="10">
    <location>
        <begin position="159"/>
        <end position="178"/>
    </location>
</feature>
<dbReference type="GO" id="GO:0009640">
    <property type="term" value="P:photomorphogenesis"/>
    <property type="evidence" value="ECO:0007669"/>
    <property type="project" value="TreeGrafter"/>
</dbReference>
<evidence type="ECO:0000256" key="6">
    <source>
        <dbReference type="ARBA" id="ARBA00023015"/>
    </source>
</evidence>
<dbReference type="PANTHER" id="PTHR31832">
    <property type="entry name" value="B-BOX ZINC FINGER PROTEIN 22"/>
    <property type="match status" value="1"/>
</dbReference>
<dbReference type="GO" id="GO:0006355">
    <property type="term" value="P:regulation of DNA-templated transcription"/>
    <property type="evidence" value="ECO:0007669"/>
    <property type="project" value="TreeGrafter"/>
</dbReference>
<evidence type="ECO:0000256" key="4">
    <source>
        <dbReference type="ARBA" id="ARBA00022771"/>
    </source>
</evidence>
<evidence type="ECO:0000256" key="9">
    <source>
        <dbReference type="PROSITE-ProRule" id="PRU00024"/>
    </source>
</evidence>
<dbReference type="Gene3D" id="3.30.160.60">
    <property type="entry name" value="Classic Zinc Finger"/>
    <property type="match status" value="1"/>
</dbReference>
<gene>
    <name evidence="12" type="primary">BBX20</name>
    <name evidence="12" type="ORF">AXF42_Ash011256</name>
</gene>
<dbReference type="InterPro" id="IPR000315">
    <property type="entry name" value="Znf_B-box"/>
</dbReference>
<dbReference type="Proteomes" id="UP000236161">
    <property type="component" value="Unassembled WGS sequence"/>
</dbReference>
<reference evidence="12 13" key="1">
    <citation type="journal article" date="2017" name="Nature">
        <title>The Apostasia genome and the evolution of orchids.</title>
        <authorList>
            <person name="Zhang G.Q."/>
            <person name="Liu K.W."/>
            <person name="Li Z."/>
            <person name="Lohaus R."/>
            <person name="Hsiao Y.Y."/>
            <person name="Niu S.C."/>
            <person name="Wang J.Y."/>
            <person name="Lin Y.C."/>
            <person name="Xu Q."/>
            <person name="Chen L.J."/>
            <person name="Yoshida K."/>
            <person name="Fujiwara S."/>
            <person name="Wang Z.W."/>
            <person name="Zhang Y.Q."/>
            <person name="Mitsuda N."/>
            <person name="Wang M."/>
            <person name="Liu G.H."/>
            <person name="Pecoraro L."/>
            <person name="Huang H.X."/>
            <person name="Xiao X.J."/>
            <person name="Lin M."/>
            <person name="Wu X.Y."/>
            <person name="Wu W.L."/>
            <person name="Chen Y.Y."/>
            <person name="Chang S.B."/>
            <person name="Sakamoto S."/>
            <person name="Ohme-Takagi M."/>
            <person name="Yagi M."/>
            <person name="Zeng S.J."/>
            <person name="Shen C.Y."/>
            <person name="Yeh C.M."/>
            <person name="Luo Y.B."/>
            <person name="Tsai W.C."/>
            <person name="Van de Peer Y."/>
            <person name="Liu Z.J."/>
        </authorList>
    </citation>
    <scope>NUCLEOTIDE SEQUENCE [LARGE SCALE GENOMIC DNA]</scope>
    <source>
        <strain evidence="13">cv. Shenzhen</strain>
        <tissue evidence="12">Stem</tissue>
    </source>
</reference>
<evidence type="ECO:0000256" key="2">
    <source>
        <dbReference type="ARBA" id="ARBA00022723"/>
    </source>
</evidence>
<protein>
    <submittedName>
        <fullName evidence="12">B-box zinc finger protein 20</fullName>
    </submittedName>
</protein>
<dbReference type="GO" id="GO:0008270">
    <property type="term" value="F:zinc ion binding"/>
    <property type="evidence" value="ECO:0007669"/>
    <property type="project" value="UniProtKB-KW"/>
</dbReference>
<name>A0A2I0ALJ1_9ASPA</name>
<keyword evidence="5" id="KW-0862">Zinc</keyword>
<sequence length="251" mass="26908">MKIQCDVCGIEPAAVLCCADEAALCARCDSDIHSANKLAGKHPRVSLLHPSPQPLPLCDNCKENRGFIFCMEDRAILCTDCDVPIHGANTQTGKHRRFLLTGIRISSTAISSPSSKAAAVEVGDGVDGFVPAGDSEHAGSSISDYLTKMLPGWRVDDFLADDDLPEPGPPPPEATGPEISCTSWEVAGHHLPICVPLFSPLMSQGEVLLPAMGSVEGSRSRRRESVSMVPEVGQIHHDHSCSKRSRSSLWF</sequence>
<evidence type="ECO:0000256" key="1">
    <source>
        <dbReference type="ARBA" id="ARBA00004123"/>
    </source>
</evidence>
<dbReference type="InterPro" id="IPR049808">
    <property type="entry name" value="CONSTANS-like_Bbox1"/>
</dbReference>
<keyword evidence="4 9" id="KW-0863">Zinc-finger</keyword>
<dbReference type="InterPro" id="IPR051979">
    <property type="entry name" value="B-box_zinc_finger"/>
</dbReference>
<feature type="domain" description="B box-type" evidence="11">
    <location>
        <begin position="53"/>
        <end position="100"/>
    </location>
</feature>
<dbReference type="CDD" id="cd19821">
    <property type="entry name" value="Bbox1_BBX-like"/>
    <property type="match status" value="2"/>
</dbReference>
<organism evidence="12 13">
    <name type="scientific">Apostasia shenzhenica</name>
    <dbReference type="NCBI Taxonomy" id="1088818"/>
    <lineage>
        <taxon>Eukaryota</taxon>
        <taxon>Viridiplantae</taxon>
        <taxon>Streptophyta</taxon>
        <taxon>Embryophyta</taxon>
        <taxon>Tracheophyta</taxon>
        <taxon>Spermatophyta</taxon>
        <taxon>Magnoliopsida</taxon>
        <taxon>Liliopsida</taxon>
        <taxon>Asparagales</taxon>
        <taxon>Orchidaceae</taxon>
        <taxon>Apostasioideae</taxon>
        <taxon>Apostasia</taxon>
    </lineage>
</organism>
<dbReference type="PANTHER" id="PTHR31832:SF83">
    <property type="entry name" value="OS06G0713000 PROTEIN"/>
    <property type="match status" value="1"/>
</dbReference>
<keyword evidence="8" id="KW-0539">Nucleus</keyword>
<accession>A0A2I0ALJ1</accession>
<comment type="subcellular location">
    <subcellularLocation>
        <location evidence="1">Nucleus</location>
    </subcellularLocation>
</comment>
<evidence type="ECO:0000313" key="13">
    <source>
        <dbReference type="Proteomes" id="UP000236161"/>
    </source>
</evidence>
<feature type="domain" description="B box-type" evidence="11">
    <location>
        <begin position="1"/>
        <end position="47"/>
    </location>
</feature>
<dbReference type="Pfam" id="PF00643">
    <property type="entry name" value="zf-B_box"/>
    <property type="match status" value="2"/>
</dbReference>
<dbReference type="OrthoDB" id="153872at2759"/>
<dbReference type="EMBL" id="KZ451974">
    <property type="protein sequence ID" value="PKA56326.1"/>
    <property type="molecule type" value="Genomic_DNA"/>
</dbReference>
<evidence type="ECO:0000313" key="12">
    <source>
        <dbReference type="EMBL" id="PKA56326.1"/>
    </source>
</evidence>
<keyword evidence="6" id="KW-0805">Transcription regulation</keyword>